<dbReference type="EMBL" id="LJVE01000112">
    <property type="protein sequence ID" value="KPL13294.1"/>
    <property type="molecule type" value="Genomic_DNA"/>
</dbReference>
<dbReference type="AlphaFoldDB" id="A0A0S8JXH7"/>
<comment type="caution">
    <text evidence="4">The sequence shown here is derived from an EMBL/GenBank/DDBJ whole genome shotgun (WGS) entry which is preliminary data.</text>
</comment>
<protein>
    <recommendedName>
        <fullName evidence="6">4-hydroxythreonine-4-phosphate dehydrogenase</fullName>
    </recommendedName>
</protein>
<evidence type="ECO:0000256" key="2">
    <source>
        <dbReference type="ARBA" id="ARBA00023002"/>
    </source>
</evidence>
<dbReference type="GO" id="GO:0046872">
    <property type="term" value="F:metal ion binding"/>
    <property type="evidence" value="ECO:0007669"/>
    <property type="project" value="UniProtKB-KW"/>
</dbReference>
<dbReference type="Gene3D" id="3.40.718.10">
    <property type="entry name" value="Isopropylmalate Dehydrogenase"/>
    <property type="match status" value="1"/>
</dbReference>
<dbReference type="Proteomes" id="UP000050975">
    <property type="component" value="Unassembled WGS sequence"/>
</dbReference>
<dbReference type="GO" id="GO:0051287">
    <property type="term" value="F:NAD binding"/>
    <property type="evidence" value="ECO:0007669"/>
    <property type="project" value="InterPro"/>
</dbReference>
<dbReference type="Pfam" id="PF04166">
    <property type="entry name" value="PdxA"/>
    <property type="match status" value="1"/>
</dbReference>
<dbReference type="SUPFAM" id="SSF53659">
    <property type="entry name" value="Isocitrate/Isopropylmalate dehydrogenase-like"/>
    <property type="match status" value="1"/>
</dbReference>
<proteinExistence type="predicted"/>
<keyword evidence="1" id="KW-0479">Metal-binding</keyword>
<dbReference type="InterPro" id="IPR005255">
    <property type="entry name" value="PdxA_fam"/>
</dbReference>
<keyword evidence="3" id="KW-0520">NAD</keyword>
<dbReference type="PATRIC" id="fig|1703778.3.peg.863"/>
<evidence type="ECO:0008006" key="6">
    <source>
        <dbReference type="Google" id="ProtNLM"/>
    </source>
</evidence>
<accession>A0A0S8JXH7</accession>
<dbReference type="PANTHER" id="PTHR30004">
    <property type="entry name" value="4-HYDROXYTHREONINE-4-PHOSPHATE DEHYDROGENASE"/>
    <property type="match status" value="1"/>
</dbReference>
<sequence length="307" mass="34362">MKVGITIGDPAGIGPELVLRAVPQLGDRGKCLIFGNKNILKRTARDLHLDGNYTAIRPNIIDATENVSLDYGKSTKKTARVALRSIRAALESGVNIIITAPIVKATMRMVIPDFIGHTEYFAEFFGVRDYAMTGLWRDKRIMLLTTHIPLRHVFRKVDAGRISERIVFFKWGLERYFSIDRPQIAVSAINPHAFEFSLGEDEEIKRAVVSAKKKGIEVSGPFPADTLFTRRYDGFVAVYHDQAMVFLKSKRNGLNFTLGLPIIRLSPLCGAALDIAGRCSADVSGFVSAIRTGKRLYRNMRRYDKNN</sequence>
<reference evidence="4 5" key="1">
    <citation type="journal article" date="2015" name="Microbiome">
        <title>Genomic resolution of linkages in carbon, nitrogen, and sulfur cycling among widespread estuary sediment bacteria.</title>
        <authorList>
            <person name="Baker B.J."/>
            <person name="Lazar C.S."/>
            <person name="Teske A.P."/>
            <person name="Dick G.J."/>
        </authorList>
    </citation>
    <scope>NUCLEOTIDE SEQUENCE [LARGE SCALE GENOMIC DNA]</scope>
    <source>
        <strain evidence="4">SM1_77</strain>
    </source>
</reference>
<gene>
    <name evidence="4" type="ORF">AMJ74_05500</name>
</gene>
<evidence type="ECO:0000313" key="4">
    <source>
        <dbReference type="EMBL" id="KPL13294.1"/>
    </source>
</evidence>
<organism evidence="4 5">
    <name type="scientific">candidate division WOR_3 bacterium SM1_77</name>
    <dbReference type="NCBI Taxonomy" id="1703778"/>
    <lineage>
        <taxon>Bacteria</taxon>
        <taxon>Bacteria division WOR-3</taxon>
    </lineage>
</organism>
<dbReference type="PANTHER" id="PTHR30004:SF6">
    <property type="entry name" value="D-THREONATE 4-PHOSPHATE DEHYDROGENASE"/>
    <property type="match status" value="1"/>
</dbReference>
<evidence type="ECO:0000256" key="3">
    <source>
        <dbReference type="ARBA" id="ARBA00023027"/>
    </source>
</evidence>
<evidence type="ECO:0000313" key="5">
    <source>
        <dbReference type="Proteomes" id="UP000050975"/>
    </source>
</evidence>
<evidence type="ECO:0000256" key="1">
    <source>
        <dbReference type="ARBA" id="ARBA00022723"/>
    </source>
</evidence>
<dbReference type="GO" id="GO:0016491">
    <property type="term" value="F:oxidoreductase activity"/>
    <property type="evidence" value="ECO:0007669"/>
    <property type="project" value="UniProtKB-KW"/>
</dbReference>
<name>A0A0S8JXH7_UNCW3</name>
<keyword evidence="2" id="KW-0560">Oxidoreductase</keyword>